<reference evidence="3 4" key="1">
    <citation type="submission" date="2018-07" db="EMBL/GenBank/DDBJ databases">
        <title>Leeuwenhoekiella genomics.</title>
        <authorList>
            <person name="Tahon G."/>
            <person name="Willems A."/>
        </authorList>
    </citation>
    <scope>NUCLEOTIDE SEQUENCE [LARGE SCALE GENOMIC DNA]</scope>
    <source>
        <strain evidence="3 4">LMG 29608</strain>
    </source>
</reference>
<evidence type="ECO:0000259" key="2">
    <source>
        <dbReference type="Pfam" id="PF20248"/>
    </source>
</evidence>
<evidence type="ECO:0000313" key="3">
    <source>
        <dbReference type="EMBL" id="RXG13007.1"/>
    </source>
</evidence>
<dbReference type="InterPro" id="IPR046538">
    <property type="entry name" value="DUF6603"/>
</dbReference>
<dbReference type="RefSeq" id="WP_128767002.1">
    <property type="nucleotide sequence ID" value="NZ_JBHUOO010000024.1"/>
</dbReference>
<feature type="compositionally biased region" description="Basic and acidic residues" evidence="1">
    <location>
        <begin position="170"/>
        <end position="190"/>
    </location>
</feature>
<feature type="compositionally biased region" description="Polar residues" evidence="1">
    <location>
        <begin position="2167"/>
        <end position="2177"/>
    </location>
</feature>
<feature type="domain" description="DUF6603" evidence="2">
    <location>
        <begin position="2229"/>
        <end position="2735"/>
    </location>
</feature>
<dbReference type="OrthoDB" id="535891at2"/>
<evidence type="ECO:0000313" key="4">
    <source>
        <dbReference type="Proteomes" id="UP000289859"/>
    </source>
</evidence>
<proteinExistence type="predicted"/>
<dbReference type="Pfam" id="PF20248">
    <property type="entry name" value="DUF6603"/>
    <property type="match status" value="1"/>
</dbReference>
<keyword evidence="4" id="KW-1185">Reference proteome</keyword>
<sequence>MAGSLNTPNTSALIERRSNTNEFEVAQDNKNYIKFEGLDPVLGTLGIMIGLLLKEESAEDTYLLDPEWFTDPYNKTKKGITKNGQQMGPLIGQLLGSFGGNALGIPIKDPAILGTWYPIQLKNKTSEAFEPTGLYVVSTDNKVKDEVVTTAIGIGVLKKWEFNNEDQEVTESKKDTNKKEDKKIDKDANSDKKDQGIKVEVWASLPIVVLGADGVSLTFIDENNVNPVTIGVAAEGVDPENALIKINGIEFNGVKFSSNLFIAPEPKFEVSLEILGLKLAKDDTPKNYSLADLEAITPLEILDTAVNLFIGALSKQFTDKEKELQYFAPLFGFSSHVPDHDEIRLPLMQWIELTENAINQKDAAIPFFNWFNALCSDTNNLKAWLSCFSGFLGITDPLKAVMGKGSRLQPFQSPLIQVDGIGQLNFNLGSGVTGNGDRFLYPGLSFTSKSLQIDTSDAYFMMEADLELAHFRLSTTPNTTTNNAALALNFITNFNLTGKDGDVLLDDYKGISLGKLSGGIAIGALTGAVIPHFELINLTLPAQRGGKTQDDNTPNKFGVVNLLSPDELANIGAVALSAALQELILGKEPGSFRNGIAVLLGLKEPVSPIEWPIPPFSEAGISNSIKDPIHAWAQYYLTLIEDKTLTNGVRPFTYLLKAFAQMLEIGGSSLDVTGGGTPDNPWKVGLTVNGSDMPVHLIAYEDTSDSNDTVSLVFGLSLIPELQLDGIKIVPNITIETIQIDLFKDKPAAASWFHKAQATISLPDGFTTPKFGDATIGVTNVALSGGWYQTTGWSWSMLIDNPTLSIGSNKPIVGASLNFSEQSSWSNLVKEGVEAFGPFFTGALGLAMMRSKTRVGLLTAASFGLLTDFSEYSIFQESGLKWEGFKGLKLDDFGDPLQLIRSQLAGNLETPSHAQRFLSLLSWSLTNQAKAPKILGVGSFADPYLTPLPLGFDLPISYNEATQSIGLGLAKNLTYEYNTTDFKFKVAVSNRLNGIVYGLADGSFPKNDQTPSLVNSVLLTNVNTAEHLITLPDDLGYLGALELGFKITLIDDTLDFEPTLVLKNTRLEGQKAAADIDLATYLAESKHVQSAFMSMLNTGLQKVFKVVSNKDLFKDVYSVLSELGLTLDYNFSAKNKVAPGVLGINIGGWQSLLANPKTFMETQLIGLMGKPDSGNQLTELVSTLTGFKFPDVPLPALQLLSGLGIVGSEEDNFVFNLKTLLNIVTDPVEELKRRFEELFTNTANRQALAKQLTRTIPETEVGFFVFSANNNGLVSFKIPEEKPLNFGAVTGRDDKEYPFVSLFGGIDLSFANDSLEVQINSRVPLLNLALQNSFTISLQGNQIVLPTPAISISWGDGKKPAAPPFVILPIDKNKSTSSFYTDQFTTLAPAYAINTISNAVFESALLDKYPLVQHIFSMLGIAKPISNDPPEVLLAESEATVPMTMQSILGLLTDPLGWLLSDQVLGTNGRFNIAKLTNKLALIPEKSFTPASGNPITIGPNTHKTGMLLKGLPYNFSIEISGSVTDIKKENIHNTDLALFKFGCSAIDIADSASVNDLSFAVRVTPDFQAAISGGAKLATGAAGGLFIDFEYDNDFKFSFAGGTPKNPSGVVQLIPFTGWGALAGQAGTLATTKVIEQVVPVILEKLKPKAPDFVTALTDFGTNVPVKNLINTIANLVSNPPAEQLLGEAIEEAALNWIKGLFIEDQLTKTIVAIQGIFAQVPEQIGTVTVDTKEKGLLVFSPGVNLPIELFFGVDGENLGLWVGLNIPKIPYLSMNVLRTGIGIDVATLSKVSISFGSQIILPLDQSYGPGIKLERNKDSEFSLILDPMANSKDPDTNSDMAIQLLPVFFGTKGEEPEDLGETIQAWTLQVIKNVLPRYVSILVLNNEFVKMWLEYNLFTKVPHTEIELSAAQILVATTLICDGDSCNSTKKEEEIRYVLNTIDKIADITPLGFLSNLLQELLSETVTIVKIGEQGSISIGPKSDPNPDNLYGINIHMPDFKIEKAPNMVLQFGATNSEWIDQTSQITMVTGSESGSATAKAESKTKGNIAVKKADDTKKSLKPGIQFYVPITINNSVPEIDFDQFNIVLGNIGFDVVGKNGQPIVDLSRFKLGGVQPRVLLDFQFKGKNTPEVTFGGNLTLADMGLSLAPNTLSSGNDQGEKSNTKNPIASNLLGSGSEGDDSKNQPSNPTFSIQAAYTQNFASDQGNLWVNLANPTGEGKQIIFPIQRSFGPLFIDDLGVGWNDKEKDRPLLDVLFSGNVDLAGLKIDLIGLDVGIPVKTPADFGAYEISLQGMDVSFNGGAVTINGGLLKQDYEDTVIYNGAAVIKAASFSLMALGSYAQIKNTNNNNVTSLFIFGAIDIPLGGPPAFFITGLAAGFGFNRDIQIPPITEVMNFPLITGMLNGDLSSSDNPESALAYLGDLVTPRVGQYWLAAGIKFKSFELINTAALLFVQFGVNFEINILGLSYAALPPETKQENALAYFELALKVSIKPDAGVISVEAMLTPNSFVLTKDCKVTGGFAFYLWFKNTTQLVDGKTVLVPKGQFVITLGGYHPKFKAPVYYPKVPRLGLMWNMDFDVASLSINGGAYFTICPTAVMAGGYLDAVFKAGPLKAWFSAYANFLIEWKPFYFDVGIGVTVGVLFGVTIAGVDITLSVQMSAVLELQGPPVGGFIKVDWVVISFTIPFGDKKPDTSDNNLGSWDAFAESFLPQSESEKDINKPVQPLLKAGARDAKAAYTDPKKQQVLKWNSGAGLLNANAKQIPDDQTPWTVNTMFYSFNIKSVVPVNVLNAQLTEEPSDLYSINGVSSIGVRPMGFTKNLKSPVLVTVKYLDGTVVNLKKRHLLPEASLDGSPAALWSQMKLSKSAPPGGDNMIIVDTLVGATITANTFIIKDTIPAFDLINLKYTKNSPRLLPFAKTPVYSGLSTPLSQTLPYTQIMNTIMADGTNETSNIIERRNNIYKSLQQIPAYPIPTSFGPDKTKFSSLQEALLKTRAIVGINAPLFPDLSVMAHAANLIFQVFPTMATVGMYQNKGQITPPKPYQPEEIAVKSFDSIADYKQPKLEGVLRRHISNEALGEHIIKGSRILSKWTNKAQLDLNQSLQMARFGESRKNSVETKRLYEGGAYIWRLDSRKSHKIKLDGNLEAIAYYFDNADNLIGKHLVSPNKQFKIEQGTAQVAILAHDSGIHSSVGWQLDTKVAKINSKWAMTDGSLICVQNAQRVKLSEARSLTGVIRMNSMLAQNQVLALNDELVPGWIQTSCFTQDKYIGVLLDSDQDNSIQVSTATNNLPEILGNGKRVKIIPCNGKFVHVYKLREHKDEKQIYAGIIVKPTDSRTTVHAIYSMKPKDFTRKKSLEQQSIVQQALNTCEREHKTSNISVTG</sequence>
<dbReference type="EMBL" id="QOVK01000028">
    <property type="protein sequence ID" value="RXG13007.1"/>
    <property type="molecule type" value="Genomic_DNA"/>
</dbReference>
<feature type="region of interest" description="Disordered" evidence="1">
    <location>
        <begin position="166"/>
        <end position="190"/>
    </location>
</feature>
<gene>
    <name evidence="3" type="ORF">DSM02_3801</name>
</gene>
<accession>A0A4Q0NSE2</accession>
<comment type="caution">
    <text evidence="3">The sequence shown here is derived from an EMBL/GenBank/DDBJ whole genome shotgun (WGS) entry which is preliminary data.</text>
</comment>
<organism evidence="3 4">
    <name type="scientific">Leeuwenhoekiella polynyae</name>
    <dbReference type="NCBI Taxonomy" id="1550906"/>
    <lineage>
        <taxon>Bacteria</taxon>
        <taxon>Pseudomonadati</taxon>
        <taxon>Bacteroidota</taxon>
        <taxon>Flavobacteriia</taxon>
        <taxon>Flavobacteriales</taxon>
        <taxon>Flavobacteriaceae</taxon>
        <taxon>Leeuwenhoekiella</taxon>
    </lineage>
</organism>
<dbReference type="Proteomes" id="UP000289859">
    <property type="component" value="Unassembled WGS sequence"/>
</dbReference>
<feature type="region of interest" description="Disordered" evidence="1">
    <location>
        <begin position="2154"/>
        <end position="2193"/>
    </location>
</feature>
<evidence type="ECO:0000256" key="1">
    <source>
        <dbReference type="SAM" id="MobiDB-lite"/>
    </source>
</evidence>
<name>A0A4Q0NSE2_9FLAO</name>
<protein>
    <recommendedName>
        <fullName evidence="2">DUF6603 domain-containing protein</fullName>
    </recommendedName>
</protein>